<keyword evidence="3 6" id="KW-0812">Transmembrane</keyword>
<dbReference type="InterPro" id="IPR043428">
    <property type="entry name" value="LivM-like"/>
</dbReference>
<evidence type="ECO:0000256" key="4">
    <source>
        <dbReference type="ARBA" id="ARBA00022989"/>
    </source>
</evidence>
<evidence type="ECO:0000313" key="8">
    <source>
        <dbReference type="Proteomes" id="UP001064087"/>
    </source>
</evidence>
<feature type="transmembrane region" description="Helical" evidence="6">
    <location>
        <begin position="44"/>
        <end position="64"/>
    </location>
</feature>
<dbReference type="PANTHER" id="PTHR30482">
    <property type="entry name" value="HIGH-AFFINITY BRANCHED-CHAIN AMINO ACID TRANSPORT SYSTEM PERMEASE"/>
    <property type="match status" value="1"/>
</dbReference>
<feature type="transmembrane region" description="Helical" evidence="6">
    <location>
        <begin position="98"/>
        <end position="117"/>
    </location>
</feature>
<dbReference type="RefSeq" id="WP_263046783.1">
    <property type="nucleotide sequence ID" value="NZ_CP106737.1"/>
</dbReference>
<evidence type="ECO:0000256" key="6">
    <source>
        <dbReference type="SAM" id="Phobius"/>
    </source>
</evidence>
<dbReference type="PANTHER" id="PTHR30482:SF17">
    <property type="entry name" value="ABC TRANSPORTER ATP-BINDING PROTEIN"/>
    <property type="match status" value="1"/>
</dbReference>
<reference evidence="7" key="1">
    <citation type="submission" date="2022-10" db="EMBL/GenBank/DDBJ databases">
        <title>Roseovarius pelagicus sp. nov., isolated from Arctic seawater.</title>
        <authorList>
            <person name="Hong Y.W."/>
            <person name="Hwang C.Y."/>
        </authorList>
    </citation>
    <scope>NUCLEOTIDE SEQUENCE</scope>
    <source>
        <strain evidence="7">HL-MP18</strain>
        <plasmid evidence="7">unnamed2</plasmid>
    </source>
</reference>
<evidence type="ECO:0000256" key="2">
    <source>
        <dbReference type="ARBA" id="ARBA00022475"/>
    </source>
</evidence>
<dbReference type="InterPro" id="IPR001851">
    <property type="entry name" value="ABC_transp_permease"/>
</dbReference>
<evidence type="ECO:0000256" key="5">
    <source>
        <dbReference type="ARBA" id="ARBA00023136"/>
    </source>
</evidence>
<evidence type="ECO:0000313" key="7">
    <source>
        <dbReference type="EMBL" id="UXX81603.1"/>
    </source>
</evidence>
<evidence type="ECO:0000256" key="3">
    <source>
        <dbReference type="ARBA" id="ARBA00022692"/>
    </source>
</evidence>
<accession>A0ABY6D8U8</accession>
<keyword evidence="5 6" id="KW-0472">Membrane</keyword>
<dbReference type="Pfam" id="PF02653">
    <property type="entry name" value="BPD_transp_2"/>
    <property type="match status" value="1"/>
</dbReference>
<proteinExistence type="predicted"/>
<organism evidence="7 8">
    <name type="scientific">Roseovarius pelagicus</name>
    <dbReference type="NCBI Taxonomy" id="2980108"/>
    <lineage>
        <taxon>Bacteria</taxon>
        <taxon>Pseudomonadati</taxon>
        <taxon>Pseudomonadota</taxon>
        <taxon>Alphaproteobacteria</taxon>
        <taxon>Rhodobacterales</taxon>
        <taxon>Roseobacteraceae</taxon>
        <taxon>Roseovarius</taxon>
    </lineage>
</organism>
<keyword evidence="2" id="KW-1003">Cell membrane</keyword>
<name>A0ABY6D8U8_9RHOB</name>
<dbReference type="Proteomes" id="UP001064087">
    <property type="component" value="Plasmid unnamed2"/>
</dbReference>
<feature type="transmembrane region" description="Helical" evidence="6">
    <location>
        <begin position="273"/>
        <end position="292"/>
    </location>
</feature>
<feature type="transmembrane region" description="Helical" evidence="6">
    <location>
        <begin position="12"/>
        <end position="37"/>
    </location>
</feature>
<feature type="transmembrane region" description="Helical" evidence="6">
    <location>
        <begin position="70"/>
        <end position="91"/>
    </location>
</feature>
<gene>
    <name evidence="7" type="ORF">N7U68_01100</name>
</gene>
<sequence length="323" mass="34995">MVLMMFPFIVPLIGMNVGIATEIVIYSLFAVAFNILLGFTGLPSFGHAAFFGTGAYMVAILQYQGIENTAVALLSAALGAGIAAGLVGILVCKKRGIYFGLLTLAFGQMFFIVAMRWDEVTGGETGLTGLTRSTIDMGFATFDLNNQLTFYYFVLVVFILSILVIWRILSSPFGAVLQGIKENELRVQYLGYPAYLYKWAAIAISGLFSGLAGGLFAYYQFAAYPEYVFWVQSGNVVVATLIGGGLNSFFGPILGAAIFVGAEDLISSYTEHWMLFFGLLFISVVIFFPNGIPQAAIQLVNWVKGLGGDEHRKTDHSAGEVDK</sequence>
<geneLocation type="plasmid" evidence="7 8">
    <name>unnamed2</name>
</geneLocation>
<keyword evidence="8" id="KW-1185">Reference proteome</keyword>
<keyword evidence="7" id="KW-0614">Plasmid</keyword>
<dbReference type="CDD" id="cd06581">
    <property type="entry name" value="TM_PBP1_LivM_like"/>
    <property type="match status" value="1"/>
</dbReference>
<evidence type="ECO:0000256" key="1">
    <source>
        <dbReference type="ARBA" id="ARBA00004651"/>
    </source>
</evidence>
<dbReference type="EMBL" id="CP106737">
    <property type="protein sequence ID" value="UXX81603.1"/>
    <property type="molecule type" value="Genomic_DNA"/>
</dbReference>
<feature type="transmembrane region" description="Helical" evidence="6">
    <location>
        <begin position="196"/>
        <end position="219"/>
    </location>
</feature>
<protein>
    <submittedName>
        <fullName evidence="7">Branched-chain amino acid ABC transporter permease</fullName>
    </submittedName>
</protein>
<keyword evidence="4 6" id="KW-1133">Transmembrane helix</keyword>
<feature type="transmembrane region" description="Helical" evidence="6">
    <location>
        <begin position="150"/>
        <end position="169"/>
    </location>
</feature>
<feature type="transmembrane region" description="Helical" evidence="6">
    <location>
        <begin position="239"/>
        <end position="261"/>
    </location>
</feature>
<comment type="subcellular location">
    <subcellularLocation>
        <location evidence="1">Cell membrane</location>
        <topology evidence="1">Multi-pass membrane protein</topology>
    </subcellularLocation>
</comment>